<dbReference type="Proteomes" id="UP000000286">
    <property type="component" value="Chromosome X"/>
</dbReference>
<evidence type="ECO:0000256" key="1">
    <source>
        <dbReference type="SAM" id="Phobius"/>
    </source>
</evidence>
<keyword evidence="1" id="KW-1133">Transmembrane helix</keyword>
<protein>
    <submittedName>
        <fullName evidence="2">EC1118_1J11_2487p</fullName>
    </submittedName>
</protein>
<reference evidence="2 3" key="1">
    <citation type="journal article" date="2009" name="Proc. Natl. Acad. Sci. U.S.A.">
        <title>Eukaryote-to-eukaryote gene transfer events revealed by the genome sequence of the wine yeast Saccharomyces cerevisiae EC1118.</title>
        <authorList>
            <person name="Novo M."/>
            <person name="Bigey F."/>
            <person name="Beyne E."/>
            <person name="Galeote V."/>
            <person name="Gavory F."/>
            <person name="Mallet S."/>
            <person name="Cambot B."/>
            <person name="Legras J.L."/>
            <person name="Wincker P."/>
            <person name="Casaregola S."/>
            <person name="Dequin S."/>
        </authorList>
    </citation>
    <scope>NUCLEOTIDE SEQUENCE [LARGE SCALE GENOMIC DNA]</scope>
    <source>
        <strain evidence="3">Lalvin EC1118 / Prise de mousse</strain>
    </source>
</reference>
<evidence type="ECO:0000313" key="3">
    <source>
        <dbReference type="Proteomes" id="UP000000286"/>
    </source>
</evidence>
<gene>
    <name evidence="2" type="ORF">EC1118_1J11_2487g</name>
</gene>
<sequence>MIQPSKFENLIAIYDIIFCCLQVYLLCKFKDANKSVFLVPVTWPWALRCSWTTRLLCHDNLVNGKHSSCSFCSDVNSKLFRCKHVINIFLSDVLYTFIRFAINIHTFI</sequence>
<organism evidence="2 3">
    <name type="scientific">Saccharomyces cerevisiae (strain Lalvin EC1118 / Prise de mousse)</name>
    <name type="common">Baker's yeast</name>
    <dbReference type="NCBI Taxonomy" id="643680"/>
    <lineage>
        <taxon>Eukaryota</taxon>
        <taxon>Fungi</taxon>
        <taxon>Dikarya</taxon>
        <taxon>Ascomycota</taxon>
        <taxon>Saccharomycotina</taxon>
        <taxon>Saccharomycetes</taxon>
        <taxon>Saccharomycetales</taxon>
        <taxon>Saccharomycetaceae</taxon>
        <taxon>Saccharomyces</taxon>
    </lineage>
</organism>
<keyword evidence="1" id="KW-0472">Membrane</keyword>
<accession>C8ZBK2</accession>
<dbReference type="EMBL" id="FN393075">
    <property type="protein sequence ID" value="CAY80768.2"/>
    <property type="molecule type" value="Genomic_DNA"/>
</dbReference>
<evidence type="ECO:0000313" key="2">
    <source>
        <dbReference type="EMBL" id="CAY80768.2"/>
    </source>
</evidence>
<dbReference type="AlphaFoldDB" id="C8ZBK2"/>
<keyword evidence="1" id="KW-0812">Transmembrane</keyword>
<proteinExistence type="predicted"/>
<dbReference type="HOGENOM" id="CLU_2199063_0_0_1"/>
<feature type="transmembrane region" description="Helical" evidence="1">
    <location>
        <begin position="7"/>
        <end position="26"/>
    </location>
</feature>
<name>C8ZBK2_YEAS8</name>